<dbReference type="RefSeq" id="XP_018659178.1">
    <property type="nucleotide sequence ID" value="XM_018807534.1"/>
</dbReference>
<dbReference type="Proteomes" id="UP000054821">
    <property type="component" value="Unassembled WGS sequence"/>
</dbReference>
<reference evidence="7 8" key="1">
    <citation type="journal article" date="2016" name="Genome Announc.">
        <title>Draft Whole-Genome Sequence of Trichoderma gamsii T6085, a Promising Biocontrol Agent of Fusarium Head Blight on Wheat.</title>
        <authorList>
            <person name="Baroncelli R."/>
            <person name="Zapparata A."/>
            <person name="Piaggeschi G."/>
            <person name="Sarrocco S."/>
            <person name="Vannacci G."/>
        </authorList>
    </citation>
    <scope>NUCLEOTIDE SEQUENCE [LARGE SCALE GENOMIC DNA]</scope>
    <source>
        <strain evidence="7 8">T6085</strain>
    </source>
</reference>
<dbReference type="Pfam" id="PF14737">
    <property type="entry name" value="DUF4470"/>
    <property type="match status" value="1"/>
</dbReference>
<dbReference type="InterPro" id="IPR002893">
    <property type="entry name" value="Znf_MYND"/>
</dbReference>
<feature type="compositionally biased region" description="Basic residues" evidence="4">
    <location>
        <begin position="724"/>
        <end position="742"/>
    </location>
</feature>
<feature type="region of interest" description="Disordered" evidence="4">
    <location>
        <begin position="1"/>
        <end position="41"/>
    </location>
</feature>
<feature type="region of interest" description="Disordered" evidence="4">
    <location>
        <begin position="91"/>
        <end position="112"/>
    </location>
</feature>
<feature type="compositionally biased region" description="Low complexity" evidence="4">
    <location>
        <begin position="15"/>
        <end position="24"/>
    </location>
</feature>
<evidence type="ECO:0000256" key="4">
    <source>
        <dbReference type="SAM" id="MobiDB-lite"/>
    </source>
</evidence>
<dbReference type="Pfam" id="PF01753">
    <property type="entry name" value="zf-MYND"/>
    <property type="match status" value="1"/>
</dbReference>
<evidence type="ECO:0000256" key="2">
    <source>
        <dbReference type="ARBA" id="ARBA00022771"/>
    </source>
</evidence>
<feature type="domain" description="MYND-type" evidence="5">
    <location>
        <begin position="62"/>
        <end position="95"/>
    </location>
</feature>
<accession>A0A2P4ZHH0</accession>
<comment type="caution">
    <text evidence="7">The sequence shown here is derived from an EMBL/GenBank/DDBJ whole genome shotgun (WGS) entry which is preliminary data.</text>
</comment>
<sequence length="742" mass="85168">MTGPRVPSVEEEGESSAGATVGSTQRDREEETAQEHAPEISIEERRAKFGLRCAAQISEGQCSNPAVIPCQICQLVAYCTEECMKRDAEYHSRECPPPTEPPSRSEPTSEIPDDPVKDMGVFWANYAATDILNLAANEGAEYNGLLRVLLTGTFGLRHLIYSVVALPETTSPLLHVTISEMELPHLYRTLLSLLILRKGIEINMDPYEVADLVTHVWYSYKWPSHVMDFIKNQLAADFQPFTGEEEVYVLSPGEDPCRIYPYDSDKMPLVIGFSLPYWEAITTYLKETIDQQPIHRDREQDVNAYGEPLENAFARMSPSRVAGLVKWRQTGLMLAYGDSALPHVYLNPPDGFTHEPLSEWPMNEILDYTPYAAEADVYGKMVAYVREMLVKFQLRVKKKGILIKLSNAGTVKMTGQFKDCFVQYPKFDRIEAGHLFDISPPLCFLSFSPLLRHQDENPFATLLIMTRESFTNSETPRAKELKAAEKNKLFQPVSQSLDSIAPPVQSTDNKYSAACVHRHFALQVFDREWDMFSDRYLTDPLIFNFNMLEAEDLHRSIFQTGWLGLEFKKKNTVKPRWQNRLMPRTGKILTEEDATNLRRWMSWSTTKPERWLEWKKIGDVSWAKWYMYGYYIPFPHWRDYSARDLEFLYGFVTEQSEFLGAENEYENCDCGDWKRLNRCEHEHKQGPATSAEQEPAVPSEEDDSWMKMDSGEDSAAGGATEKSKQKKKKKKKKKQKKRAGKK</sequence>
<keyword evidence="8" id="KW-1185">Reference proteome</keyword>
<gene>
    <name evidence="7" type="ORF">TGAM01_v207387</name>
</gene>
<evidence type="ECO:0000256" key="3">
    <source>
        <dbReference type="ARBA" id="ARBA00022833"/>
    </source>
</evidence>
<evidence type="ECO:0000259" key="6">
    <source>
        <dbReference type="Pfam" id="PF14737"/>
    </source>
</evidence>
<dbReference type="SUPFAM" id="SSF144232">
    <property type="entry name" value="HIT/MYND zinc finger-like"/>
    <property type="match status" value="1"/>
</dbReference>
<feature type="domain" description="DUF4470" evidence="6">
    <location>
        <begin position="122"/>
        <end position="222"/>
    </location>
</feature>
<evidence type="ECO:0000313" key="7">
    <source>
        <dbReference type="EMBL" id="PON23740.1"/>
    </source>
</evidence>
<keyword evidence="1" id="KW-0479">Metal-binding</keyword>
<proteinExistence type="predicted"/>
<dbReference type="AlphaFoldDB" id="A0A2P4ZHH0"/>
<feature type="region of interest" description="Disordered" evidence="4">
    <location>
        <begin position="684"/>
        <end position="742"/>
    </location>
</feature>
<keyword evidence="3" id="KW-0862">Zinc</keyword>
<evidence type="ECO:0000313" key="8">
    <source>
        <dbReference type="Proteomes" id="UP000054821"/>
    </source>
</evidence>
<evidence type="ECO:0000256" key="1">
    <source>
        <dbReference type="ARBA" id="ARBA00022723"/>
    </source>
</evidence>
<evidence type="ECO:0000259" key="5">
    <source>
        <dbReference type="Pfam" id="PF01753"/>
    </source>
</evidence>
<dbReference type="InterPro" id="IPR027974">
    <property type="entry name" value="DUF4470"/>
</dbReference>
<organism evidence="7 8">
    <name type="scientific">Trichoderma gamsii</name>
    <dbReference type="NCBI Taxonomy" id="398673"/>
    <lineage>
        <taxon>Eukaryota</taxon>
        <taxon>Fungi</taxon>
        <taxon>Dikarya</taxon>
        <taxon>Ascomycota</taxon>
        <taxon>Pezizomycotina</taxon>
        <taxon>Sordariomycetes</taxon>
        <taxon>Hypocreomycetidae</taxon>
        <taxon>Hypocreales</taxon>
        <taxon>Hypocreaceae</taxon>
        <taxon>Trichoderma</taxon>
    </lineage>
</organism>
<protein>
    <submittedName>
        <fullName evidence="7">Uncharacterized protein</fullName>
    </submittedName>
</protein>
<dbReference type="EMBL" id="JPDN02000027">
    <property type="protein sequence ID" value="PON23740.1"/>
    <property type="molecule type" value="Genomic_DNA"/>
</dbReference>
<keyword evidence="2" id="KW-0863">Zinc-finger</keyword>
<name>A0A2P4ZHH0_9HYPO</name>
<dbReference type="GO" id="GO:0008270">
    <property type="term" value="F:zinc ion binding"/>
    <property type="evidence" value="ECO:0007669"/>
    <property type="project" value="UniProtKB-KW"/>
</dbReference>
<dbReference type="STRING" id="398673.A0A2P4ZHH0"/>
<dbReference type="GeneID" id="29987617"/>
<feature type="compositionally biased region" description="Basic and acidic residues" evidence="4">
    <location>
        <begin position="25"/>
        <end position="41"/>
    </location>
</feature>